<dbReference type="EMBL" id="CP048222">
    <property type="protein sequence ID" value="QHT69896.1"/>
    <property type="molecule type" value="Genomic_DNA"/>
</dbReference>
<feature type="coiled-coil region" evidence="1">
    <location>
        <begin position="950"/>
        <end position="1056"/>
    </location>
</feature>
<dbReference type="GO" id="GO:0016887">
    <property type="term" value="F:ATP hydrolysis activity"/>
    <property type="evidence" value="ECO:0007669"/>
    <property type="project" value="InterPro"/>
</dbReference>
<evidence type="ECO:0000259" key="2">
    <source>
        <dbReference type="Pfam" id="PF13476"/>
    </source>
</evidence>
<keyword evidence="4" id="KW-1185">Reference proteome</keyword>
<dbReference type="Pfam" id="PF13558">
    <property type="entry name" value="SbcC_Walker_B"/>
    <property type="match status" value="1"/>
</dbReference>
<proteinExistence type="predicted"/>
<feature type="domain" description="Rad50/SbcC-type AAA" evidence="2">
    <location>
        <begin position="5"/>
        <end position="203"/>
    </location>
</feature>
<evidence type="ECO:0000256" key="1">
    <source>
        <dbReference type="SAM" id="Coils"/>
    </source>
</evidence>
<keyword evidence="1" id="KW-0175">Coiled coil</keyword>
<feature type="coiled-coil region" evidence="1">
    <location>
        <begin position="617"/>
        <end position="782"/>
    </location>
</feature>
<dbReference type="InterPro" id="IPR038729">
    <property type="entry name" value="Rad50/SbcC_AAA"/>
</dbReference>
<evidence type="ECO:0000313" key="4">
    <source>
        <dbReference type="Proteomes" id="UP000480178"/>
    </source>
</evidence>
<name>A0A6C0GPB8_9BACT</name>
<reference evidence="3 4" key="1">
    <citation type="submission" date="2020-01" db="EMBL/GenBank/DDBJ databases">
        <authorList>
            <person name="Kim M.K."/>
        </authorList>
    </citation>
    <scope>NUCLEOTIDE SEQUENCE [LARGE SCALE GENOMIC DNA]</scope>
    <source>
        <strain evidence="3 4">172606-1</strain>
    </source>
</reference>
<dbReference type="Pfam" id="PF13476">
    <property type="entry name" value="AAA_23"/>
    <property type="match status" value="1"/>
</dbReference>
<feature type="coiled-coil region" evidence="1">
    <location>
        <begin position="216"/>
        <end position="270"/>
    </location>
</feature>
<gene>
    <name evidence="3" type="ORF">GXP67_26245</name>
</gene>
<dbReference type="PANTHER" id="PTHR32114:SF2">
    <property type="entry name" value="ABC TRANSPORTER ABCH.3"/>
    <property type="match status" value="1"/>
</dbReference>
<accession>A0A6C0GPB8</accession>
<dbReference type="Proteomes" id="UP000480178">
    <property type="component" value="Chromosome"/>
</dbReference>
<dbReference type="RefSeq" id="WP_162445879.1">
    <property type="nucleotide sequence ID" value="NZ_CP048222.1"/>
</dbReference>
<dbReference type="Gene3D" id="3.40.50.300">
    <property type="entry name" value="P-loop containing nucleotide triphosphate hydrolases"/>
    <property type="match status" value="2"/>
</dbReference>
<dbReference type="PANTHER" id="PTHR32114">
    <property type="entry name" value="ABC TRANSPORTER ABCH.3"/>
    <property type="match status" value="1"/>
</dbReference>
<evidence type="ECO:0000313" key="3">
    <source>
        <dbReference type="EMBL" id="QHT69896.1"/>
    </source>
</evidence>
<dbReference type="GO" id="GO:0006302">
    <property type="term" value="P:double-strand break repair"/>
    <property type="evidence" value="ECO:0007669"/>
    <property type="project" value="InterPro"/>
</dbReference>
<sequence length="1217" mass="141874">MKILSVRLKNINSLKGEHFIPFNQSPFTESGLFAITGPTGAGKSSILDAITLALYGWAPRFNRDNPIEIMSYHTADCLAEVEFEVKEKVYRSKWSVHRSRGKIDGEIQQPRMELVDVLADVILESKKTDVINRVTEITGLDYFRFLRSVMLAQGDFAAFLKADEKSRGELLEKITGTDIYTKISRRAFEKQKEKRLRLEQLEAMLDVARLLSPEQKENYQNQIIDHRDKNKLLSQEAEKLALQVQWLENMETLRKRSIHLKAELQEALATKQIFQPELERYENHLKTIAFQPLYREVEIAEKQNGEILQQIGLINQDIPRLEEGRRQTMLDVQEAQQQYLQARAYQAETLPLLEQTVGVDRDLISLQEQYTQAAQELEQSIQQEDDSRKQLLEKQAELTEYQQKQKSIRAYLHEHSQDACLEAEIPLVEQTLTHFYQTTQKLSEHQQEWNVTNEKYRKTQGEIKGLESQIRSEAPGLKWKEAQLADIEKSVATLLAGEEPEEIEASLQHYEQAYTARWNQVNFAKSFVERNDGMALLHTEIEQYDQLFSAKQSELGILKDKLQQAREKWILLQKLCERENLILTYEEARHKLVPGEECPLCGSIHHPFASQLQQIHLSETERQRNEQELVVEDIELKMEILNKQLVELESNRNSAFKNIQNYSRELAGIERQFEEFNQQLQEDNRISNLHLVKQRLEENVSQKERLRTLVQEYKQKTKLWNEYKTQLDEKKRQLQQAENELEKLQLISDNSHHLLEDLQKEIQILQQRIQQQQVSLEEMVSDYGLAIPAESIRQTWMLALKERATVYQQYKRQDKETEAQLNTLTVEIAKIESAFRQFQQQVSKQQQEKELFKERIMVLQEQRRELFGDRNTTLEKEKLNAAIELCRQKVQEAEKILQERQERLSIRKQQLTDKQQQLIVGETQASQHRIRLLSGTQKVGFADLAHFQECVLEEEEEEDLKKQKERIDETINRLKGALDKNELELKEQGARVLTESGMTELTDALKTIRTERERLIADTARVEQILEENFRLQEQHQQLTEDIEKFRREYERWKILSDMIGSATGAEFNIFAQGLTLSRLVVLANRFLEKLNPRYHIRRKPHTDLELEIIDRYQADNIRTMKTLSGGETFLVSLALALGLSDLAGNKTRIDSLFIDEGFGTLDPQTLDMAITTLENLQATGKMIGIISHVEALKERITTQIQVTKQSGGVSTIQING</sequence>
<dbReference type="SUPFAM" id="SSF52540">
    <property type="entry name" value="P-loop containing nucleoside triphosphate hydrolases"/>
    <property type="match status" value="3"/>
</dbReference>
<dbReference type="InterPro" id="IPR027417">
    <property type="entry name" value="P-loop_NTPase"/>
</dbReference>
<feature type="coiled-coil region" evidence="1">
    <location>
        <begin position="363"/>
        <end position="404"/>
    </location>
</feature>
<dbReference type="KEGG" id="rhoz:GXP67_26245"/>
<dbReference type="AlphaFoldDB" id="A0A6C0GPB8"/>
<feature type="coiled-coil region" evidence="1">
    <location>
        <begin position="807"/>
        <end position="914"/>
    </location>
</feature>
<protein>
    <submittedName>
        <fullName evidence="3">AAA family ATPase</fullName>
    </submittedName>
</protein>
<organism evidence="3 4">
    <name type="scientific">Rhodocytophaga rosea</name>
    <dbReference type="NCBI Taxonomy" id="2704465"/>
    <lineage>
        <taxon>Bacteria</taxon>
        <taxon>Pseudomonadati</taxon>
        <taxon>Bacteroidota</taxon>
        <taxon>Cytophagia</taxon>
        <taxon>Cytophagales</taxon>
        <taxon>Rhodocytophagaceae</taxon>
        <taxon>Rhodocytophaga</taxon>
    </lineage>
</organism>